<reference evidence="3" key="1">
    <citation type="submission" date="2019-12" db="EMBL/GenBank/DDBJ databases">
        <title>Mycobacterium spongiae sp. nov.</title>
        <authorList>
            <person name="Stinear T."/>
        </authorList>
    </citation>
    <scope>NUCLEOTIDE SEQUENCE</scope>
    <source>
        <strain evidence="3">FSD4b-SM</strain>
    </source>
</reference>
<evidence type="ECO:0000256" key="1">
    <source>
        <dbReference type="SAM" id="MobiDB-lite"/>
    </source>
</evidence>
<organism evidence="3 4">
    <name type="scientific">Mycobacterium spongiae</name>
    <dbReference type="NCBI Taxonomy" id="886343"/>
    <lineage>
        <taxon>Bacteria</taxon>
        <taxon>Bacillati</taxon>
        <taxon>Actinomycetota</taxon>
        <taxon>Actinomycetes</taxon>
        <taxon>Mycobacteriales</taxon>
        <taxon>Mycobacteriaceae</taxon>
        <taxon>Mycobacterium</taxon>
    </lineage>
</organism>
<proteinExistence type="predicted"/>
<dbReference type="Proteomes" id="UP000682202">
    <property type="component" value="Chromosome"/>
</dbReference>
<dbReference type="KEGG" id="mspg:F6B93_10945"/>
<evidence type="ECO:0000313" key="3">
    <source>
        <dbReference type="EMBL" id="QUR67543.1"/>
    </source>
</evidence>
<accession>A0A975PXA6</accession>
<evidence type="ECO:0000259" key="2">
    <source>
        <dbReference type="Pfam" id="PF04389"/>
    </source>
</evidence>
<dbReference type="InterPro" id="IPR051464">
    <property type="entry name" value="Peptidase_M42_aminopept"/>
</dbReference>
<evidence type="ECO:0000313" key="4">
    <source>
        <dbReference type="Proteomes" id="UP000682202"/>
    </source>
</evidence>
<feature type="region of interest" description="Disordered" evidence="1">
    <location>
        <begin position="1"/>
        <end position="22"/>
    </location>
</feature>
<gene>
    <name evidence="3" type="ORF">F6B93_10945</name>
</gene>
<sequence>MPTGQMRRPLSDPVQGTRKGAGMTAITPLPTELATLRDVVETLAPIERVAGAPGELEAASWIVERLRSAGAHNARIEEEEYFDGYPRLQVKLSAIGVAAGMAGLVSRRLRVPAALAGIAAGLAIADDCSNGPRVARKWTEKPGTTWNAVAEAGDLAGDRTVVVCAHHDAAHSGKFFETHIEEVLVEHIPGIVERVDTQLPNWWGPILAPALAGVGALRRSRGMMFAGTVGSALATALFADIARSPVVPGANDNLSAVAALVALAERLRERPVQGVRVLLVSLGAEEVLQGGIYGFMARHTPELDRDRTYFLNCDTVGSPELIMLEGEGTTIMEDYFHRPFRDLVARAAERADAPLRRGMRARNSTDAVLMSRARYPTACLVSINRHKSIPNYHQMSDIPEYLSYETVAHAVTVAESVIKELAR</sequence>
<dbReference type="Pfam" id="PF04389">
    <property type="entry name" value="Peptidase_M28"/>
    <property type="match status" value="1"/>
</dbReference>
<dbReference type="PANTHER" id="PTHR32481:SF0">
    <property type="entry name" value="AMINOPEPTIDASE YPDE-RELATED"/>
    <property type="match status" value="1"/>
</dbReference>
<name>A0A975PXA6_9MYCO</name>
<keyword evidence="4" id="KW-1185">Reference proteome</keyword>
<dbReference type="PANTHER" id="PTHR32481">
    <property type="entry name" value="AMINOPEPTIDASE"/>
    <property type="match status" value="1"/>
</dbReference>
<dbReference type="SUPFAM" id="SSF53187">
    <property type="entry name" value="Zn-dependent exopeptidases"/>
    <property type="match status" value="1"/>
</dbReference>
<dbReference type="AlphaFoldDB" id="A0A975PXA6"/>
<feature type="domain" description="Peptidase M28" evidence="2">
    <location>
        <begin position="247"/>
        <end position="413"/>
    </location>
</feature>
<dbReference type="EMBL" id="CP046600">
    <property type="protein sequence ID" value="QUR67543.1"/>
    <property type="molecule type" value="Genomic_DNA"/>
</dbReference>
<dbReference type="InterPro" id="IPR007484">
    <property type="entry name" value="Peptidase_M28"/>
</dbReference>
<dbReference type="Gene3D" id="3.40.630.10">
    <property type="entry name" value="Zn peptidases"/>
    <property type="match status" value="1"/>
</dbReference>
<protein>
    <submittedName>
        <fullName evidence="3">M28 family peptidase</fullName>
    </submittedName>
</protein>